<dbReference type="OrthoDB" id="9811084at2"/>
<reference evidence="5 6" key="1">
    <citation type="submission" date="2019-09" db="EMBL/GenBank/DDBJ databases">
        <title>Genome sequence of Roseospira marina, one of the more divergent members of the non-sulfur purple photosynthetic bacterial family, the Rhodospirillaceae.</title>
        <authorList>
            <person name="Meyer T."/>
            <person name="Kyndt J."/>
        </authorList>
    </citation>
    <scope>NUCLEOTIDE SEQUENCE [LARGE SCALE GENOMIC DNA]</scope>
    <source>
        <strain evidence="5 6">DSM 15113</strain>
    </source>
</reference>
<dbReference type="Proteomes" id="UP000324065">
    <property type="component" value="Unassembled WGS sequence"/>
</dbReference>
<sequence length="250" mass="28640">MPRTDKNKGANAVKETGELGRRERKKAELRCALIEAAFALFAERGFDETRVEDITEKVDVSSRTFFRYFSSKEEVVLEYYSVEYDEIISALKERPRHEHIMTALRRAIVSVTRGCEEGFYGVDGDRFRTLRSLIRTHPIIRAKCLEQSDSRKCQLISVIAQRLEIDASSDLRPLLLAGVFEFASSAAYDVWREPQSRGIPYFKILDNVFDTIERELGSADGNVESLDEATDARRRDAGRHRRSRGRPSVQ</sequence>
<gene>
    <name evidence="5" type="ORF">F1188_16990</name>
</gene>
<dbReference type="PROSITE" id="PS50977">
    <property type="entry name" value="HTH_TETR_2"/>
    <property type="match status" value="1"/>
</dbReference>
<keyword evidence="6" id="KW-1185">Reference proteome</keyword>
<dbReference type="Gene3D" id="1.10.357.10">
    <property type="entry name" value="Tetracycline Repressor, domain 2"/>
    <property type="match status" value="1"/>
</dbReference>
<organism evidence="5 6">
    <name type="scientific">Roseospira marina</name>
    <dbReference type="NCBI Taxonomy" id="140057"/>
    <lineage>
        <taxon>Bacteria</taxon>
        <taxon>Pseudomonadati</taxon>
        <taxon>Pseudomonadota</taxon>
        <taxon>Alphaproteobacteria</taxon>
        <taxon>Rhodospirillales</taxon>
        <taxon>Rhodospirillaceae</taxon>
        <taxon>Roseospira</taxon>
    </lineage>
</organism>
<dbReference type="PANTHER" id="PTHR43479:SF12">
    <property type="entry name" value="TRANSCRIPTIONAL REGULATORY PROTEIN"/>
    <property type="match status" value="1"/>
</dbReference>
<evidence type="ECO:0000313" key="5">
    <source>
        <dbReference type="EMBL" id="KAA5604264.1"/>
    </source>
</evidence>
<evidence type="ECO:0000256" key="3">
    <source>
        <dbReference type="SAM" id="MobiDB-lite"/>
    </source>
</evidence>
<keyword evidence="1 2" id="KW-0238">DNA-binding</keyword>
<proteinExistence type="predicted"/>
<dbReference type="InterPro" id="IPR050624">
    <property type="entry name" value="HTH-type_Tx_Regulator"/>
</dbReference>
<comment type="caution">
    <text evidence="5">The sequence shown here is derived from an EMBL/GenBank/DDBJ whole genome shotgun (WGS) entry which is preliminary data.</text>
</comment>
<feature type="region of interest" description="Disordered" evidence="3">
    <location>
        <begin position="223"/>
        <end position="250"/>
    </location>
</feature>
<dbReference type="PRINTS" id="PR00455">
    <property type="entry name" value="HTHTETR"/>
</dbReference>
<evidence type="ECO:0000256" key="2">
    <source>
        <dbReference type="PROSITE-ProRule" id="PRU00335"/>
    </source>
</evidence>
<evidence type="ECO:0000313" key="6">
    <source>
        <dbReference type="Proteomes" id="UP000324065"/>
    </source>
</evidence>
<dbReference type="Pfam" id="PF00440">
    <property type="entry name" value="TetR_N"/>
    <property type="match status" value="1"/>
</dbReference>
<dbReference type="InterPro" id="IPR041347">
    <property type="entry name" value="MftR_C"/>
</dbReference>
<dbReference type="AlphaFoldDB" id="A0A5M6I7L6"/>
<dbReference type="InterPro" id="IPR001647">
    <property type="entry name" value="HTH_TetR"/>
</dbReference>
<evidence type="ECO:0000256" key="1">
    <source>
        <dbReference type="ARBA" id="ARBA00023125"/>
    </source>
</evidence>
<dbReference type="InterPro" id="IPR009057">
    <property type="entry name" value="Homeodomain-like_sf"/>
</dbReference>
<name>A0A5M6I7L6_9PROT</name>
<dbReference type="GO" id="GO:0003677">
    <property type="term" value="F:DNA binding"/>
    <property type="evidence" value="ECO:0007669"/>
    <property type="project" value="UniProtKB-UniRule"/>
</dbReference>
<evidence type="ECO:0000259" key="4">
    <source>
        <dbReference type="PROSITE" id="PS50977"/>
    </source>
</evidence>
<dbReference type="Pfam" id="PF17754">
    <property type="entry name" value="TetR_C_14"/>
    <property type="match status" value="1"/>
</dbReference>
<accession>A0A5M6I7L6</accession>
<feature type="domain" description="HTH tetR-type" evidence="4">
    <location>
        <begin position="27"/>
        <end position="87"/>
    </location>
</feature>
<protein>
    <submittedName>
        <fullName evidence="5">TetR family transcriptional regulator</fullName>
    </submittedName>
</protein>
<feature type="compositionally biased region" description="Basic residues" evidence="3">
    <location>
        <begin position="236"/>
        <end position="250"/>
    </location>
</feature>
<dbReference type="EMBL" id="VWPJ01000020">
    <property type="protein sequence ID" value="KAA5604264.1"/>
    <property type="molecule type" value="Genomic_DNA"/>
</dbReference>
<dbReference type="SUPFAM" id="SSF46689">
    <property type="entry name" value="Homeodomain-like"/>
    <property type="match status" value="1"/>
</dbReference>
<feature type="DNA-binding region" description="H-T-H motif" evidence="2">
    <location>
        <begin position="50"/>
        <end position="69"/>
    </location>
</feature>
<dbReference type="PANTHER" id="PTHR43479">
    <property type="entry name" value="ACREF/ENVCD OPERON REPRESSOR-RELATED"/>
    <property type="match status" value="1"/>
</dbReference>